<dbReference type="PANTHER" id="PTHR46323:SF2">
    <property type="entry name" value="BETA-GALACTOSIDASE"/>
    <property type="match status" value="1"/>
</dbReference>
<protein>
    <recommendedName>
        <fullName evidence="3 7">Beta-galactosidase</fullName>
        <ecNumber evidence="3 7">3.2.1.23</ecNumber>
    </recommendedName>
    <alternativeName>
        <fullName evidence="6 7">Lactase</fullName>
    </alternativeName>
</protein>
<evidence type="ECO:0000259" key="8">
    <source>
        <dbReference type="SMART" id="SM01038"/>
    </source>
</evidence>
<dbReference type="SUPFAM" id="SSF49303">
    <property type="entry name" value="beta-Galactosidase/glucuronidase domain"/>
    <property type="match status" value="2"/>
</dbReference>
<dbReference type="Pfam" id="PF02929">
    <property type="entry name" value="Bgal_small_N"/>
    <property type="match status" value="1"/>
</dbReference>
<dbReference type="InterPro" id="IPR006102">
    <property type="entry name" value="Ig-like_GH2"/>
</dbReference>
<dbReference type="GO" id="GO:0030246">
    <property type="term" value="F:carbohydrate binding"/>
    <property type="evidence" value="ECO:0007669"/>
    <property type="project" value="InterPro"/>
</dbReference>
<dbReference type="InterPro" id="IPR004199">
    <property type="entry name" value="B-gal_small/dom_5"/>
</dbReference>
<comment type="caution">
    <text evidence="9">The sequence shown here is derived from an EMBL/GenBank/DDBJ whole genome shotgun (WGS) entry which is preliminary data.</text>
</comment>
<dbReference type="EMBL" id="JACHXK010000010">
    <property type="protein sequence ID" value="MBB3112128.1"/>
    <property type="molecule type" value="Genomic_DNA"/>
</dbReference>
<sequence length="1020" mass="116418">MMLKIKPYWEDLSVLQIYREAARSYYIPYPGVDEASRGRRGESPFYQSLNGVWKFQYHASVKRVREPFYLDSADTGNWDDLLVPSCWQTSGYDQMHYLNYHYPIPNDPPFVPDDNPAGLYVREFTLSPDWEDKDSFVVFEGVNACFYLWVNGEFAGYSQGSRMPAEFKLSSYLRPGTNRMALMVLKWCDGTYIEDQDMWRFNGIFRDVYLLARDKRHIRDVFNRQVHTADYAKVTLLSDVETTGPLEVNAVLTDSKGQLIAEASAIVEGKGTITMAVESPKLWSAEAPHLYKLYVSAGSETLVFQVGFRQVEVRDGIFLINGKPVKLKGVNRHDSHPVLGATIPMKAMREDLLIMKQHNINTIRTSHYPNDPRFLELCNEYGFYVMDEADLECHGTGQAGEFKHGSFHYLSADPDWLEAFMERAVRMVERDKNQPSVVIWSMGNESGYSLNHIAMATWTRKRDTSRLVHYECTAPEMKGHSDISSLDMESKMYASVEALEAYARDDDNILPMFVCEYSHAMGNSSGDLKDYWEVIYKYPKLMGGCVWEWCDHGMLAKTTDGRSYYAYGGDLGDDDRPNDGNFCIDGLVDPDRKPHTGLMELKQIIAPIKVTAEDLTAGRLRIANLYDFIDLSHLSLYWKVELDGELREQGQIWQLEAKAGEDQLVDLSYRLPDSPGSCQLTLSFRLNQDLAWGVASHEVAFAQFELQEGSTTPMAALVRPRGRCFPLRAEEQEDELILTGFDFRYAFCLAKGTLSSIKRNGLEMLDAPITYSIWRAPLDNDLHAAVKWRAEGYDRAQTKIYSCSWSQTSEETIEVTVEFALAASNRYPIMRGTTVWRVNAGGAITLSTQTKVRDSESFVYLPRFGFEIVMPKSNDEVEYFGYGPHESYIDKRNSVRKGRYVTMVQDMHENYIMPQENGSRYGTEWAIISNRLGMGLLLTSEEAFSFNASKYSVNDLERAKHNYELSEREQTFVHVDYKMSGIGSASCGPELLGAYRLKEKHICFNITITPIFKEDELSGR</sequence>
<dbReference type="InterPro" id="IPR013783">
    <property type="entry name" value="Ig-like_fold"/>
</dbReference>
<feature type="domain" description="Beta galactosidase small chain/" evidence="8">
    <location>
        <begin position="737"/>
        <end position="1009"/>
    </location>
</feature>
<name>A0A7W5B0D8_9BACL</name>
<evidence type="ECO:0000256" key="5">
    <source>
        <dbReference type="ARBA" id="ARBA00023295"/>
    </source>
</evidence>
<dbReference type="Pfam" id="PF02836">
    <property type="entry name" value="Glyco_hydro_2_C"/>
    <property type="match status" value="1"/>
</dbReference>
<dbReference type="Pfam" id="PF00703">
    <property type="entry name" value="Glyco_hydro_2"/>
    <property type="match status" value="1"/>
</dbReference>
<proteinExistence type="inferred from homology"/>
<dbReference type="InterPro" id="IPR006103">
    <property type="entry name" value="Glyco_hydro_2_cat"/>
</dbReference>
<dbReference type="PROSITE" id="PS00719">
    <property type="entry name" value="GLYCOSYL_HYDROL_F2_1"/>
    <property type="match status" value="1"/>
</dbReference>
<comment type="similarity">
    <text evidence="2 7">Belongs to the glycosyl hydrolase 2 family.</text>
</comment>
<reference evidence="9 10" key="1">
    <citation type="submission" date="2020-08" db="EMBL/GenBank/DDBJ databases">
        <title>Genomic Encyclopedia of Type Strains, Phase III (KMG-III): the genomes of soil and plant-associated and newly described type strains.</title>
        <authorList>
            <person name="Whitman W."/>
        </authorList>
    </citation>
    <scope>NUCLEOTIDE SEQUENCE [LARGE SCALE GENOMIC DNA]</scope>
    <source>
        <strain evidence="9 10">CECT 5862</strain>
    </source>
</reference>
<keyword evidence="4 7" id="KW-0378">Hydrolase</keyword>
<dbReference type="Gene3D" id="2.60.40.10">
    <property type="entry name" value="Immunoglobulins"/>
    <property type="match status" value="2"/>
</dbReference>
<dbReference type="EC" id="3.2.1.23" evidence="3 7"/>
<keyword evidence="10" id="KW-1185">Reference proteome</keyword>
<dbReference type="InterPro" id="IPR008979">
    <property type="entry name" value="Galactose-bd-like_sf"/>
</dbReference>
<dbReference type="InterPro" id="IPR036156">
    <property type="entry name" value="Beta-gal/glucu_dom_sf"/>
</dbReference>
<dbReference type="PANTHER" id="PTHR46323">
    <property type="entry name" value="BETA-GALACTOSIDASE"/>
    <property type="match status" value="1"/>
</dbReference>
<organism evidence="9 10">
    <name type="scientific">Paenibacillus phyllosphaerae</name>
    <dbReference type="NCBI Taxonomy" id="274593"/>
    <lineage>
        <taxon>Bacteria</taxon>
        <taxon>Bacillati</taxon>
        <taxon>Bacillota</taxon>
        <taxon>Bacilli</taxon>
        <taxon>Bacillales</taxon>
        <taxon>Paenibacillaceae</taxon>
        <taxon>Paenibacillus</taxon>
    </lineage>
</organism>
<evidence type="ECO:0000256" key="7">
    <source>
        <dbReference type="RuleBase" id="RU361154"/>
    </source>
</evidence>
<dbReference type="AlphaFoldDB" id="A0A7W5B0D8"/>
<dbReference type="Pfam" id="PF02837">
    <property type="entry name" value="Glyco_hydro_2_N"/>
    <property type="match status" value="1"/>
</dbReference>
<dbReference type="Gene3D" id="3.20.20.80">
    <property type="entry name" value="Glycosidases"/>
    <property type="match status" value="1"/>
</dbReference>
<dbReference type="GO" id="GO:0005990">
    <property type="term" value="P:lactose catabolic process"/>
    <property type="evidence" value="ECO:0007669"/>
    <property type="project" value="TreeGrafter"/>
</dbReference>
<evidence type="ECO:0000256" key="1">
    <source>
        <dbReference type="ARBA" id="ARBA00001412"/>
    </source>
</evidence>
<dbReference type="SUPFAM" id="SSF74650">
    <property type="entry name" value="Galactose mutarotase-like"/>
    <property type="match status" value="1"/>
</dbReference>
<evidence type="ECO:0000313" key="9">
    <source>
        <dbReference type="EMBL" id="MBB3112128.1"/>
    </source>
</evidence>
<accession>A0A7W5B0D8</accession>
<dbReference type="InterPro" id="IPR050347">
    <property type="entry name" value="Bact_Beta-galactosidase"/>
</dbReference>
<dbReference type="PRINTS" id="PR00132">
    <property type="entry name" value="GLHYDRLASE2"/>
</dbReference>
<dbReference type="InterPro" id="IPR032312">
    <property type="entry name" value="LacZ_4"/>
</dbReference>
<dbReference type="InterPro" id="IPR014718">
    <property type="entry name" value="GH-type_carb-bd"/>
</dbReference>
<evidence type="ECO:0000313" key="10">
    <source>
        <dbReference type="Proteomes" id="UP000570361"/>
    </source>
</evidence>
<evidence type="ECO:0000256" key="3">
    <source>
        <dbReference type="ARBA" id="ARBA00012756"/>
    </source>
</evidence>
<dbReference type="GO" id="GO:0004565">
    <property type="term" value="F:beta-galactosidase activity"/>
    <property type="evidence" value="ECO:0007669"/>
    <property type="project" value="UniProtKB-EC"/>
</dbReference>
<dbReference type="RefSeq" id="WP_343060598.1">
    <property type="nucleotide sequence ID" value="NZ_JACHXK010000010.1"/>
</dbReference>
<dbReference type="InterPro" id="IPR017853">
    <property type="entry name" value="GH"/>
</dbReference>
<dbReference type="GO" id="GO:0009341">
    <property type="term" value="C:beta-galactosidase complex"/>
    <property type="evidence" value="ECO:0007669"/>
    <property type="project" value="InterPro"/>
</dbReference>
<dbReference type="Proteomes" id="UP000570361">
    <property type="component" value="Unassembled WGS sequence"/>
</dbReference>
<dbReference type="SMART" id="SM01038">
    <property type="entry name" value="Bgal_small_N"/>
    <property type="match status" value="1"/>
</dbReference>
<evidence type="ECO:0000256" key="6">
    <source>
        <dbReference type="ARBA" id="ARBA00032230"/>
    </source>
</evidence>
<dbReference type="Gene3D" id="2.70.98.10">
    <property type="match status" value="1"/>
</dbReference>
<dbReference type="InterPro" id="IPR006101">
    <property type="entry name" value="Glyco_hydro_2"/>
</dbReference>
<evidence type="ECO:0000256" key="2">
    <source>
        <dbReference type="ARBA" id="ARBA00007401"/>
    </source>
</evidence>
<comment type="catalytic activity">
    <reaction evidence="1 7">
        <text>Hydrolysis of terminal non-reducing beta-D-galactose residues in beta-D-galactosides.</text>
        <dbReference type="EC" id="3.2.1.23"/>
    </reaction>
</comment>
<gene>
    <name evidence="9" type="ORF">FHS18_004206</name>
</gene>
<dbReference type="Pfam" id="PF16353">
    <property type="entry name" value="LacZ_4"/>
    <property type="match status" value="1"/>
</dbReference>
<dbReference type="InterPro" id="IPR011013">
    <property type="entry name" value="Gal_mutarotase_sf_dom"/>
</dbReference>
<evidence type="ECO:0000256" key="4">
    <source>
        <dbReference type="ARBA" id="ARBA00022801"/>
    </source>
</evidence>
<dbReference type="InterPro" id="IPR023230">
    <property type="entry name" value="Glyco_hydro_2_CS"/>
</dbReference>
<keyword evidence="5 7" id="KW-0326">Glycosidase</keyword>
<dbReference type="Gene3D" id="2.60.120.260">
    <property type="entry name" value="Galactose-binding domain-like"/>
    <property type="match status" value="1"/>
</dbReference>
<dbReference type="SUPFAM" id="SSF49785">
    <property type="entry name" value="Galactose-binding domain-like"/>
    <property type="match status" value="1"/>
</dbReference>
<dbReference type="InterPro" id="IPR006104">
    <property type="entry name" value="Glyco_hydro_2_N"/>
</dbReference>
<dbReference type="SUPFAM" id="SSF51445">
    <property type="entry name" value="(Trans)glycosidases"/>
    <property type="match status" value="1"/>
</dbReference>